<evidence type="ECO:0000256" key="11">
    <source>
        <dbReference type="ARBA" id="ARBA00033158"/>
    </source>
</evidence>
<dbReference type="InterPro" id="IPR007838">
    <property type="entry name" value="Cell_div_ZapA-like"/>
</dbReference>
<evidence type="ECO:0000256" key="9">
    <source>
        <dbReference type="ARBA" id="ARBA00024910"/>
    </source>
</evidence>
<name>A0A5S3UZB4_9GAMM</name>
<dbReference type="SUPFAM" id="SSF102829">
    <property type="entry name" value="Cell division protein ZapA-like"/>
    <property type="match status" value="1"/>
</dbReference>
<reference evidence="12 15" key="1">
    <citation type="submission" date="2018-01" db="EMBL/GenBank/DDBJ databases">
        <authorList>
            <person name="Paulsen S."/>
            <person name="Gram L.K."/>
        </authorList>
    </citation>
    <scope>NUCLEOTIDE SEQUENCE [LARGE SCALE GENOMIC DNA]</scope>
    <source>
        <strain evidence="12 15">S3790</strain>
        <strain evidence="13">S3895</strain>
    </source>
</reference>
<evidence type="ECO:0000256" key="1">
    <source>
        <dbReference type="ARBA" id="ARBA00004496"/>
    </source>
</evidence>
<reference evidence="14 15" key="2">
    <citation type="submission" date="2019-06" db="EMBL/GenBank/DDBJ databases">
        <title>Co-occurence of chitin degradation, pigmentation and bioactivity in marine Pseudoalteromonas.</title>
        <authorList>
            <person name="Sonnenschein E.C."/>
            <person name="Bech P.K."/>
        </authorList>
    </citation>
    <scope>NUCLEOTIDE SEQUENCE [LARGE SCALE GENOMIC DNA]</scope>
    <source>
        <strain evidence="15">S3790</strain>
        <strain evidence="13 14">S3895</strain>
    </source>
</reference>
<proteinExistence type="inferred from homology"/>
<evidence type="ECO:0000256" key="5">
    <source>
        <dbReference type="ARBA" id="ARBA00022618"/>
    </source>
</evidence>
<dbReference type="Proteomes" id="UP000307217">
    <property type="component" value="Unassembled WGS sequence"/>
</dbReference>
<dbReference type="GO" id="GO:0000917">
    <property type="term" value="P:division septum assembly"/>
    <property type="evidence" value="ECO:0007669"/>
    <property type="project" value="UniProtKB-KW"/>
</dbReference>
<gene>
    <name evidence="12" type="ORF">CWC19_19335</name>
    <name evidence="13" type="ORF">CWC20_18525</name>
</gene>
<dbReference type="GO" id="GO:0032153">
    <property type="term" value="C:cell division site"/>
    <property type="evidence" value="ECO:0007669"/>
    <property type="project" value="TreeGrafter"/>
</dbReference>
<dbReference type="RefSeq" id="WP_138593535.1">
    <property type="nucleotide sequence ID" value="NZ_PNBW01000117.1"/>
</dbReference>
<dbReference type="Proteomes" id="UP000307164">
    <property type="component" value="Unassembled WGS sequence"/>
</dbReference>
<comment type="subcellular location">
    <subcellularLocation>
        <location evidence="1">Cytoplasm</location>
    </subcellularLocation>
</comment>
<reference evidence="12" key="3">
    <citation type="submission" date="2019-09" db="EMBL/GenBank/DDBJ databases">
        <title>Co-occurence of chitin degradation, pigmentation and bioactivity in marine Pseudoalteromonas.</title>
        <authorList>
            <person name="Sonnenschein E.C."/>
            <person name="Bech P.K."/>
        </authorList>
    </citation>
    <scope>NUCLEOTIDE SEQUENCE</scope>
    <source>
        <strain evidence="12">S3790</strain>
    </source>
</reference>
<keyword evidence="4" id="KW-0963">Cytoplasm</keyword>
<evidence type="ECO:0000256" key="6">
    <source>
        <dbReference type="ARBA" id="ARBA00023054"/>
    </source>
</evidence>
<dbReference type="Gene3D" id="3.30.160.880">
    <property type="entry name" value="Cell division protein ZapA protomer, N-terminal domain"/>
    <property type="match status" value="1"/>
</dbReference>
<dbReference type="PANTHER" id="PTHR34981">
    <property type="entry name" value="CELL DIVISION PROTEIN ZAPA"/>
    <property type="match status" value="1"/>
</dbReference>
<keyword evidence="6" id="KW-0175">Coiled coil</keyword>
<accession>A0A5S3UZB4</accession>
<dbReference type="GO" id="GO:0000921">
    <property type="term" value="P:septin ring assembly"/>
    <property type="evidence" value="ECO:0007669"/>
    <property type="project" value="TreeGrafter"/>
</dbReference>
<keyword evidence="7" id="KW-0717">Septation</keyword>
<keyword evidence="8" id="KW-0131">Cell cycle</keyword>
<dbReference type="Pfam" id="PF05164">
    <property type="entry name" value="ZapA"/>
    <property type="match status" value="1"/>
</dbReference>
<comment type="caution">
    <text evidence="12">The sequence shown here is derived from an EMBL/GenBank/DDBJ whole genome shotgun (WGS) entry which is preliminary data.</text>
</comment>
<keyword evidence="14" id="KW-1185">Reference proteome</keyword>
<evidence type="ECO:0000256" key="10">
    <source>
        <dbReference type="ARBA" id="ARBA00026068"/>
    </source>
</evidence>
<evidence type="ECO:0000256" key="2">
    <source>
        <dbReference type="ARBA" id="ARBA00010074"/>
    </source>
</evidence>
<dbReference type="EMBL" id="PNBX01000120">
    <property type="protein sequence ID" value="TMO63203.1"/>
    <property type="molecule type" value="Genomic_DNA"/>
</dbReference>
<evidence type="ECO:0000256" key="7">
    <source>
        <dbReference type="ARBA" id="ARBA00023210"/>
    </source>
</evidence>
<dbReference type="PANTHER" id="PTHR34981:SF1">
    <property type="entry name" value="CELL DIVISION PROTEIN ZAPA"/>
    <property type="match status" value="1"/>
</dbReference>
<comment type="similarity">
    <text evidence="2">Belongs to the ZapA family. Type 1 subfamily.</text>
</comment>
<protein>
    <recommendedName>
        <fullName evidence="3">Cell division protein ZapA</fullName>
    </recommendedName>
    <alternativeName>
        <fullName evidence="11">Z ring-associated protein ZapA</fullName>
    </alternativeName>
</protein>
<dbReference type="GO" id="GO:0043093">
    <property type="term" value="P:FtsZ-dependent cytokinesis"/>
    <property type="evidence" value="ECO:0007669"/>
    <property type="project" value="TreeGrafter"/>
</dbReference>
<keyword evidence="5 12" id="KW-0132">Cell division</keyword>
<comment type="function">
    <text evidence="9">Activator of cell division through the inhibition of FtsZ GTPase activity, therefore promoting FtsZ assembly into bundles of protofilaments necessary for the formation of the division Z ring. It is recruited early at mid-cell but it is not essential for cell division.</text>
</comment>
<dbReference type="InterPro" id="IPR042233">
    <property type="entry name" value="Cell_div_ZapA_N"/>
</dbReference>
<evidence type="ECO:0000313" key="13">
    <source>
        <dbReference type="EMBL" id="TMO71088.1"/>
    </source>
</evidence>
<dbReference type="EMBL" id="PNBW01000117">
    <property type="protein sequence ID" value="TMO71088.1"/>
    <property type="molecule type" value="Genomic_DNA"/>
</dbReference>
<dbReference type="GO" id="GO:0005829">
    <property type="term" value="C:cytosol"/>
    <property type="evidence" value="ECO:0007669"/>
    <property type="project" value="TreeGrafter"/>
</dbReference>
<evidence type="ECO:0000256" key="4">
    <source>
        <dbReference type="ARBA" id="ARBA00022490"/>
    </source>
</evidence>
<evidence type="ECO:0000313" key="15">
    <source>
        <dbReference type="Proteomes" id="UP000307217"/>
    </source>
</evidence>
<evidence type="ECO:0000313" key="14">
    <source>
        <dbReference type="Proteomes" id="UP000307164"/>
    </source>
</evidence>
<dbReference type="InterPro" id="IPR036192">
    <property type="entry name" value="Cell_div_ZapA-like_sf"/>
</dbReference>
<dbReference type="GO" id="GO:0030428">
    <property type="term" value="C:cell septum"/>
    <property type="evidence" value="ECO:0007669"/>
    <property type="project" value="TreeGrafter"/>
</dbReference>
<sequence length="95" mass="10780">MPEKTNQVEVTLLGKTHQFACTKGQENLLLDAANLLNERVDTMKQRSTVRNEQNALLLAALHLCHDLQALEHQQSSQQQAQQTLIEKLSLYLEVD</sequence>
<organism evidence="12 15">
    <name type="scientific">Pseudoalteromonas aurantia</name>
    <dbReference type="NCBI Taxonomy" id="43654"/>
    <lineage>
        <taxon>Bacteria</taxon>
        <taxon>Pseudomonadati</taxon>
        <taxon>Pseudomonadota</taxon>
        <taxon>Gammaproteobacteria</taxon>
        <taxon>Alteromonadales</taxon>
        <taxon>Pseudoalteromonadaceae</taxon>
        <taxon>Pseudoalteromonas</taxon>
    </lineage>
</organism>
<evidence type="ECO:0000256" key="8">
    <source>
        <dbReference type="ARBA" id="ARBA00023306"/>
    </source>
</evidence>
<evidence type="ECO:0000313" key="12">
    <source>
        <dbReference type="EMBL" id="TMO63203.1"/>
    </source>
</evidence>
<dbReference type="AlphaFoldDB" id="A0A5S3UZB4"/>
<comment type="subunit">
    <text evidence="10">Homodimer. Interacts with FtsZ.</text>
</comment>
<evidence type="ECO:0000256" key="3">
    <source>
        <dbReference type="ARBA" id="ARBA00015195"/>
    </source>
</evidence>